<dbReference type="Proteomes" id="UP001055108">
    <property type="component" value="Unassembled WGS sequence"/>
</dbReference>
<name>A0AA37HQ27_9HYPH</name>
<evidence type="ECO:0000313" key="3">
    <source>
        <dbReference type="EMBL" id="GJD79939.1"/>
    </source>
</evidence>
<feature type="region of interest" description="Disordered" evidence="1">
    <location>
        <begin position="180"/>
        <end position="199"/>
    </location>
</feature>
<keyword evidence="2" id="KW-1133">Transmembrane helix</keyword>
<reference evidence="3" key="2">
    <citation type="submission" date="2021-08" db="EMBL/GenBank/DDBJ databases">
        <authorList>
            <person name="Tani A."/>
            <person name="Ola A."/>
            <person name="Ogura Y."/>
            <person name="Katsura K."/>
            <person name="Hayashi T."/>
        </authorList>
    </citation>
    <scope>NUCLEOTIDE SEQUENCE</scope>
    <source>
        <strain evidence="3">NBRC 103626</strain>
    </source>
</reference>
<feature type="compositionally biased region" description="Low complexity" evidence="1">
    <location>
        <begin position="263"/>
        <end position="280"/>
    </location>
</feature>
<keyword evidence="2" id="KW-0812">Transmembrane</keyword>
<accession>A0AA37HQ27</accession>
<dbReference type="EMBL" id="BPQM01000078">
    <property type="protein sequence ID" value="GJD79939.1"/>
    <property type="molecule type" value="Genomic_DNA"/>
</dbReference>
<keyword evidence="4" id="KW-1185">Reference proteome</keyword>
<keyword evidence="2" id="KW-0472">Membrane</keyword>
<organism evidence="3 4">
    <name type="scientific">Methylobacterium gregans</name>
    <dbReference type="NCBI Taxonomy" id="374424"/>
    <lineage>
        <taxon>Bacteria</taxon>
        <taxon>Pseudomonadati</taxon>
        <taxon>Pseudomonadota</taxon>
        <taxon>Alphaproteobacteria</taxon>
        <taxon>Hyphomicrobiales</taxon>
        <taxon>Methylobacteriaceae</taxon>
        <taxon>Methylobacterium</taxon>
    </lineage>
</organism>
<proteinExistence type="predicted"/>
<comment type="caution">
    <text evidence="3">The sequence shown here is derived from an EMBL/GenBank/DDBJ whole genome shotgun (WGS) entry which is preliminary data.</text>
</comment>
<gene>
    <name evidence="3" type="ORF">NBEOAGPD_3170</name>
</gene>
<evidence type="ECO:0000256" key="1">
    <source>
        <dbReference type="SAM" id="MobiDB-lite"/>
    </source>
</evidence>
<dbReference type="RefSeq" id="WP_238303822.1">
    <property type="nucleotide sequence ID" value="NZ_BPQM01000078.1"/>
</dbReference>
<evidence type="ECO:0000313" key="4">
    <source>
        <dbReference type="Proteomes" id="UP001055108"/>
    </source>
</evidence>
<evidence type="ECO:0000256" key="2">
    <source>
        <dbReference type="SAM" id="Phobius"/>
    </source>
</evidence>
<dbReference type="AlphaFoldDB" id="A0AA37HQ27"/>
<reference evidence="3" key="1">
    <citation type="journal article" date="2016" name="Front. Microbiol.">
        <title>Genome Sequence of the Piezophilic, Mesophilic Sulfate-Reducing Bacterium Desulfovibrio indicus J2T.</title>
        <authorList>
            <person name="Cao J."/>
            <person name="Maignien L."/>
            <person name="Shao Z."/>
            <person name="Alain K."/>
            <person name="Jebbar M."/>
        </authorList>
    </citation>
    <scope>NUCLEOTIDE SEQUENCE</scope>
    <source>
        <strain evidence="3">NBRC 103626</strain>
    </source>
</reference>
<sequence>MTELALDPTETRQPRTAAQSKPPGGPLGRIALASALGIAGLGAFAAASAFMSDLTGSRSTARPPVVAKQSAADWPDLMKDGLPALATGSLPEAGAPRQIALSAADASAEIAPARSPTGPAAEPVPSVAPKPLAAVEPAVARPSGTPAPMIAASKPAAPETVAAKPAPMIENAPVIAPARQAGVLPPPNRTAPTVAARPVETVRARTASTSFAALPPAPDKATAEKPATRPVPAESRKDPAKPAEAKAEAAEHAKKKPEKAVAARKPAPTAVASAEPATPADPEETEVFGIRVPTLAATGRKIGASVEALGNAVKGLPDKF</sequence>
<feature type="transmembrane region" description="Helical" evidence="2">
    <location>
        <begin position="30"/>
        <end position="52"/>
    </location>
</feature>
<protein>
    <submittedName>
        <fullName evidence="3">Uncharacterized protein</fullName>
    </submittedName>
</protein>
<feature type="compositionally biased region" description="Basic and acidic residues" evidence="1">
    <location>
        <begin position="234"/>
        <end position="252"/>
    </location>
</feature>
<feature type="region of interest" description="Disordered" evidence="1">
    <location>
        <begin position="1"/>
        <end position="26"/>
    </location>
</feature>
<feature type="region of interest" description="Disordered" evidence="1">
    <location>
        <begin position="207"/>
        <end position="286"/>
    </location>
</feature>